<gene>
    <name evidence="1" type="ORF">SCALOS_LOCUS8324</name>
</gene>
<evidence type="ECO:0000313" key="2">
    <source>
        <dbReference type="Proteomes" id="UP000789860"/>
    </source>
</evidence>
<comment type="caution">
    <text evidence="1">The sequence shown here is derived from an EMBL/GenBank/DDBJ whole genome shotgun (WGS) entry which is preliminary data.</text>
</comment>
<evidence type="ECO:0000313" key="1">
    <source>
        <dbReference type="EMBL" id="CAG8640905.1"/>
    </source>
</evidence>
<organism evidence="1 2">
    <name type="scientific">Scutellospora calospora</name>
    <dbReference type="NCBI Taxonomy" id="85575"/>
    <lineage>
        <taxon>Eukaryota</taxon>
        <taxon>Fungi</taxon>
        <taxon>Fungi incertae sedis</taxon>
        <taxon>Mucoromycota</taxon>
        <taxon>Glomeromycotina</taxon>
        <taxon>Glomeromycetes</taxon>
        <taxon>Diversisporales</taxon>
        <taxon>Gigasporaceae</taxon>
        <taxon>Scutellospora</taxon>
    </lineage>
</organism>
<name>A0ACA9NE10_9GLOM</name>
<accession>A0ACA9NE10</accession>
<dbReference type="Proteomes" id="UP000789860">
    <property type="component" value="Unassembled WGS sequence"/>
</dbReference>
<reference evidence="1" key="1">
    <citation type="submission" date="2021-06" db="EMBL/GenBank/DDBJ databases">
        <authorList>
            <person name="Kallberg Y."/>
            <person name="Tangrot J."/>
            <person name="Rosling A."/>
        </authorList>
    </citation>
    <scope>NUCLEOTIDE SEQUENCE</scope>
    <source>
        <strain evidence="1">AU212A</strain>
    </source>
</reference>
<keyword evidence="2" id="KW-1185">Reference proteome</keyword>
<dbReference type="EMBL" id="CAJVPM010021590">
    <property type="protein sequence ID" value="CAG8640905.1"/>
    <property type="molecule type" value="Genomic_DNA"/>
</dbReference>
<protein>
    <submittedName>
        <fullName evidence="1">7012_t:CDS:1</fullName>
    </submittedName>
</protein>
<feature type="non-terminal residue" evidence="1">
    <location>
        <position position="1"/>
    </location>
</feature>
<sequence>KGSYENLEVENNEIENSLLAETSDLAENKPVLSTPYNEKKENLQKEILTQEKNINPTPLV</sequence>
<proteinExistence type="predicted"/>